<dbReference type="GO" id="GO:0033314">
    <property type="term" value="P:mitotic DNA replication checkpoint signaling"/>
    <property type="evidence" value="ECO:0007669"/>
    <property type="project" value="TreeGrafter"/>
</dbReference>
<dbReference type="GO" id="GO:0044773">
    <property type="term" value="P:mitotic DNA damage checkpoint signaling"/>
    <property type="evidence" value="ECO:0007669"/>
    <property type="project" value="TreeGrafter"/>
</dbReference>
<protein>
    <submittedName>
        <fullName evidence="8">Uncharacterized protein</fullName>
    </submittedName>
</protein>
<dbReference type="Proteomes" id="UP001234787">
    <property type="component" value="Unassembled WGS sequence"/>
</dbReference>
<evidence type="ECO:0000256" key="4">
    <source>
        <dbReference type="ARBA" id="ARBA00022833"/>
    </source>
</evidence>
<dbReference type="GO" id="GO:0033260">
    <property type="term" value="P:nuclear DNA replication"/>
    <property type="evidence" value="ECO:0007669"/>
    <property type="project" value="TreeGrafter"/>
</dbReference>
<evidence type="ECO:0000313" key="9">
    <source>
        <dbReference type="Proteomes" id="UP001234787"/>
    </source>
</evidence>
<evidence type="ECO:0000256" key="6">
    <source>
        <dbReference type="SAM" id="Coils"/>
    </source>
</evidence>
<feature type="coiled-coil region" evidence="6">
    <location>
        <begin position="14"/>
        <end position="41"/>
    </location>
</feature>
<dbReference type="GO" id="GO:0005681">
    <property type="term" value="C:spliceosomal complex"/>
    <property type="evidence" value="ECO:0007669"/>
    <property type="project" value="InterPro"/>
</dbReference>
<keyword evidence="3" id="KW-0863">Zinc-finger</keyword>
<evidence type="ECO:0000256" key="2">
    <source>
        <dbReference type="ARBA" id="ARBA00022723"/>
    </source>
</evidence>
<keyword evidence="6" id="KW-0175">Coiled coil</keyword>
<keyword evidence="9" id="KW-1185">Reference proteome</keyword>
<comment type="caution">
    <text evidence="8">The sequence shown here is derived from an EMBL/GenBank/DDBJ whole genome shotgun (WGS) entry which is preliminary data.</text>
</comment>
<evidence type="ECO:0000256" key="3">
    <source>
        <dbReference type="ARBA" id="ARBA00022771"/>
    </source>
</evidence>
<dbReference type="InterPro" id="IPR040050">
    <property type="entry name" value="ZNF830-like"/>
</dbReference>
<keyword evidence="4" id="KW-0862">Zinc</keyword>
<dbReference type="PANTHER" id="PTHR13278:SF0">
    <property type="entry name" value="ZINC FINGER PROTEIN 830"/>
    <property type="match status" value="1"/>
</dbReference>
<dbReference type="PANTHER" id="PTHR13278">
    <property type="entry name" value="ZINC FINGER PROTEIN 830"/>
    <property type="match status" value="1"/>
</dbReference>
<feature type="non-terminal residue" evidence="8">
    <location>
        <position position="101"/>
    </location>
</feature>
<dbReference type="EMBL" id="BSEH01002188">
    <property type="protein sequence ID" value="GLJ59856.1"/>
    <property type="molecule type" value="Genomic_DNA"/>
</dbReference>
<keyword evidence="2" id="KW-0479">Metal-binding</keyword>
<evidence type="ECO:0000256" key="1">
    <source>
        <dbReference type="ARBA" id="ARBA00004123"/>
    </source>
</evidence>
<evidence type="ECO:0000313" key="8">
    <source>
        <dbReference type="EMBL" id="GLJ59856.1"/>
    </source>
</evidence>
<feature type="region of interest" description="Disordered" evidence="7">
    <location>
        <begin position="67"/>
        <end position="89"/>
    </location>
</feature>
<organism evidence="8 9">
    <name type="scientific">Cryptomeria japonica</name>
    <name type="common">Japanese cedar</name>
    <name type="synonym">Cupressus japonica</name>
    <dbReference type="NCBI Taxonomy" id="3369"/>
    <lineage>
        <taxon>Eukaryota</taxon>
        <taxon>Viridiplantae</taxon>
        <taxon>Streptophyta</taxon>
        <taxon>Embryophyta</taxon>
        <taxon>Tracheophyta</taxon>
        <taxon>Spermatophyta</taxon>
        <taxon>Pinopsida</taxon>
        <taxon>Pinidae</taxon>
        <taxon>Conifers II</taxon>
        <taxon>Cupressales</taxon>
        <taxon>Cupressaceae</taxon>
        <taxon>Cryptomeria</taxon>
    </lineage>
</organism>
<accession>A0AAD3NU99</accession>
<name>A0AAD3NU99_CRYJA</name>
<dbReference type="GO" id="GO:0008270">
    <property type="term" value="F:zinc ion binding"/>
    <property type="evidence" value="ECO:0007669"/>
    <property type="project" value="UniProtKB-KW"/>
</dbReference>
<proteinExistence type="predicted"/>
<comment type="subcellular location">
    <subcellularLocation>
        <location evidence="1">Nucleus</location>
    </subcellularLocation>
</comment>
<dbReference type="GO" id="GO:0003676">
    <property type="term" value="F:nucleic acid binding"/>
    <property type="evidence" value="ECO:0007669"/>
    <property type="project" value="InterPro"/>
</dbReference>
<reference evidence="8" key="1">
    <citation type="submission" date="2022-12" db="EMBL/GenBank/DDBJ databases">
        <title>Chromosome-Level Genome Assembly of Japanese Cedar (Cryptomeriajaponica D. Don).</title>
        <authorList>
            <person name="Fujino T."/>
            <person name="Yamaguchi K."/>
            <person name="Yokoyama T."/>
            <person name="Hamanaka T."/>
            <person name="Harazono Y."/>
            <person name="Kamada H."/>
            <person name="Kobayashi W."/>
            <person name="Ujino-Ihara T."/>
            <person name="Uchiyama K."/>
            <person name="Matsumoto A."/>
            <person name="Izuno A."/>
            <person name="Tsumura Y."/>
            <person name="Toyoda A."/>
            <person name="Shigenobu S."/>
            <person name="Moriguchi Y."/>
            <person name="Ueno S."/>
            <person name="Kasahara M."/>
        </authorList>
    </citation>
    <scope>NUCLEOTIDE SEQUENCE</scope>
</reference>
<evidence type="ECO:0000256" key="5">
    <source>
        <dbReference type="ARBA" id="ARBA00023242"/>
    </source>
</evidence>
<sequence>DEWKEFQKTIQEDLQEVDYRLEEEEFDAAEVREEMELIEQRAYVERVEMLKKKQQELSMLKVSTQVKSPSYMGAESSDVSSSDDDGENEDNYLIDWRAKRF</sequence>
<gene>
    <name evidence="8" type="ORF">SUGI_1524900</name>
</gene>
<dbReference type="AlphaFoldDB" id="A0AAD3NU99"/>
<evidence type="ECO:0000256" key="7">
    <source>
        <dbReference type="SAM" id="MobiDB-lite"/>
    </source>
</evidence>
<keyword evidence="5" id="KW-0539">Nucleus</keyword>